<dbReference type="InterPro" id="IPR046960">
    <property type="entry name" value="PPR_At4g14850-like_plant"/>
</dbReference>
<keyword evidence="1" id="KW-0677">Repeat</keyword>
<dbReference type="PROSITE" id="PS51375">
    <property type="entry name" value="PPR"/>
    <property type="match status" value="1"/>
</dbReference>
<protein>
    <recommendedName>
        <fullName evidence="5">Pentatricopeptide repeat-containing protein</fullName>
    </recommendedName>
</protein>
<comment type="caution">
    <text evidence="3">The sequence shown here is derived from an EMBL/GenBank/DDBJ whole genome shotgun (WGS) entry which is preliminary data.</text>
</comment>
<organism evidence="3 4">
    <name type="scientific">Malus domestica</name>
    <name type="common">Apple</name>
    <name type="synonym">Pyrus malus</name>
    <dbReference type="NCBI Taxonomy" id="3750"/>
    <lineage>
        <taxon>Eukaryota</taxon>
        <taxon>Viridiplantae</taxon>
        <taxon>Streptophyta</taxon>
        <taxon>Embryophyta</taxon>
        <taxon>Tracheophyta</taxon>
        <taxon>Spermatophyta</taxon>
        <taxon>Magnoliopsida</taxon>
        <taxon>eudicotyledons</taxon>
        <taxon>Gunneridae</taxon>
        <taxon>Pentapetalae</taxon>
        <taxon>rosids</taxon>
        <taxon>fabids</taxon>
        <taxon>Rosales</taxon>
        <taxon>Rosaceae</taxon>
        <taxon>Amygdaloideae</taxon>
        <taxon>Maleae</taxon>
        <taxon>Malus</taxon>
    </lineage>
</organism>
<feature type="repeat" description="PPR" evidence="2">
    <location>
        <begin position="126"/>
        <end position="160"/>
    </location>
</feature>
<sequence length="173" mass="19818">TPQIHNQNNNEDSHKKLHSCSDFIILRCFFGCLDRALKIFKNVENTVTTVWNQMTRGYTQSEIMRKSVELYKWLVGLEAKADGFSYSYVPGACARSGLVIEGEHVHKRVLGWCRVCTMFDGMRERNVSSWNSLLGGYVWCRDVDGAQRIFNEMPERNVAAWSTMIVGVLRKGC</sequence>
<dbReference type="AlphaFoldDB" id="A0A498HPN8"/>
<dbReference type="InterPro" id="IPR002885">
    <property type="entry name" value="PPR_rpt"/>
</dbReference>
<gene>
    <name evidence="3" type="ORF">DVH24_018732</name>
</gene>
<evidence type="ECO:0000256" key="2">
    <source>
        <dbReference type="PROSITE-ProRule" id="PRU00708"/>
    </source>
</evidence>
<dbReference type="Proteomes" id="UP000290289">
    <property type="component" value="Chromosome 16"/>
</dbReference>
<dbReference type="PANTHER" id="PTHR47926">
    <property type="entry name" value="PENTATRICOPEPTIDE REPEAT-CONTAINING PROTEIN"/>
    <property type="match status" value="1"/>
</dbReference>
<reference evidence="3 4" key="1">
    <citation type="submission" date="2018-10" db="EMBL/GenBank/DDBJ databases">
        <title>A high-quality apple genome assembly.</title>
        <authorList>
            <person name="Hu J."/>
        </authorList>
    </citation>
    <scope>NUCLEOTIDE SEQUENCE [LARGE SCALE GENOMIC DNA]</scope>
    <source>
        <strain evidence="4">cv. HFTH1</strain>
        <tissue evidence="3">Young leaf</tissue>
    </source>
</reference>
<keyword evidence="4" id="KW-1185">Reference proteome</keyword>
<accession>A0A498HPN8</accession>
<dbReference type="InterPro" id="IPR011990">
    <property type="entry name" value="TPR-like_helical_dom_sf"/>
</dbReference>
<evidence type="ECO:0008006" key="5">
    <source>
        <dbReference type="Google" id="ProtNLM"/>
    </source>
</evidence>
<dbReference type="GO" id="GO:0009451">
    <property type="term" value="P:RNA modification"/>
    <property type="evidence" value="ECO:0007669"/>
    <property type="project" value="InterPro"/>
</dbReference>
<name>A0A498HPN8_MALDO</name>
<evidence type="ECO:0000313" key="3">
    <source>
        <dbReference type="EMBL" id="RXH71377.1"/>
    </source>
</evidence>
<feature type="non-terminal residue" evidence="3">
    <location>
        <position position="1"/>
    </location>
</feature>
<evidence type="ECO:0000256" key="1">
    <source>
        <dbReference type="ARBA" id="ARBA00022737"/>
    </source>
</evidence>
<dbReference type="Pfam" id="PF13041">
    <property type="entry name" value="PPR_2"/>
    <property type="match status" value="1"/>
</dbReference>
<dbReference type="GO" id="GO:0003723">
    <property type="term" value="F:RNA binding"/>
    <property type="evidence" value="ECO:0007669"/>
    <property type="project" value="InterPro"/>
</dbReference>
<dbReference type="Gene3D" id="1.25.40.10">
    <property type="entry name" value="Tetratricopeptide repeat domain"/>
    <property type="match status" value="1"/>
</dbReference>
<evidence type="ECO:0000313" key="4">
    <source>
        <dbReference type="Proteomes" id="UP000290289"/>
    </source>
</evidence>
<proteinExistence type="predicted"/>
<dbReference type="EMBL" id="RDQH01000342">
    <property type="protein sequence ID" value="RXH71377.1"/>
    <property type="molecule type" value="Genomic_DNA"/>
</dbReference>